<proteinExistence type="inferred from homology"/>
<feature type="binding site" evidence="12">
    <location>
        <begin position="196"/>
        <end position="199"/>
    </location>
    <ligand>
        <name>GTP</name>
        <dbReference type="ChEBI" id="CHEBI:37565"/>
    </ligand>
</feature>
<dbReference type="FunFam" id="3.40.50.300:FF:000078">
    <property type="entry name" value="Elongation factor 4"/>
    <property type="match status" value="1"/>
</dbReference>
<dbReference type="InterPro" id="IPR027417">
    <property type="entry name" value="P-loop_NTPase"/>
</dbReference>
<dbReference type="AlphaFoldDB" id="V6HCD8"/>
<dbReference type="Pfam" id="PF03144">
    <property type="entry name" value="GTP_EFTU_D2"/>
    <property type="match status" value="1"/>
</dbReference>
<dbReference type="FunFam" id="2.40.30.10:FF:000015">
    <property type="entry name" value="Translation factor GUF1, mitochondrial"/>
    <property type="match status" value="1"/>
</dbReference>
<keyword evidence="5 12" id="KW-0648">Protein biosynthesis</keyword>
<evidence type="ECO:0000256" key="9">
    <source>
        <dbReference type="ARBA" id="ARBA00057626"/>
    </source>
</evidence>
<dbReference type="PROSITE" id="PS00301">
    <property type="entry name" value="G_TR_1"/>
    <property type="match status" value="1"/>
</dbReference>
<dbReference type="Proteomes" id="UP000018719">
    <property type="component" value="Unassembled WGS sequence"/>
</dbReference>
<keyword evidence="7 12" id="KW-0472">Membrane</keyword>
<evidence type="ECO:0000256" key="6">
    <source>
        <dbReference type="ARBA" id="ARBA00023134"/>
    </source>
</evidence>
<dbReference type="InterPro" id="IPR000640">
    <property type="entry name" value="EFG_V-like"/>
</dbReference>
<protein>
    <recommendedName>
        <fullName evidence="11 12">Elongation factor 4</fullName>
        <shortName evidence="12">EF-4</shortName>
        <ecNumber evidence="11 12">3.6.5.n1</ecNumber>
    </recommendedName>
    <alternativeName>
        <fullName evidence="12">Ribosomal back-translocase LepA</fullName>
    </alternativeName>
</protein>
<dbReference type="GO" id="GO:0003924">
    <property type="term" value="F:GTPase activity"/>
    <property type="evidence" value="ECO:0007669"/>
    <property type="project" value="UniProtKB-UniRule"/>
</dbReference>
<comment type="subcellular location">
    <subcellularLocation>
        <location evidence="12">Cell membrane</location>
        <topology evidence="12">Peripheral membrane protein</topology>
        <orientation evidence="12">Cytoplasmic side</orientation>
    </subcellularLocation>
</comment>
<dbReference type="InterPro" id="IPR000795">
    <property type="entry name" value="T_Tr_GTP-bd_dom"/>
</dbReference>
<evidence type="ECO:0000259" key="13">
    <source>
        <dbReference type="PROSITE" id="PS51722"/>
    </source>
</evidence>
<dbReference type="FunFam" id="3.30.70.870:FF:000004">
    <property type="entry name" value="Translation factor GUF1, mitochondrial"/>
    <property type="match status" value="1"/>
</dbReference>
<dbReference type="GO" id="GO:0005886">
    <property type="term" value="C:plasma membrane"/>
    <property type="evidence" value="ECO:0007669"/>
    <property type="project" value="UniProtKB-SubCell"/>
</dbReference>
<dbReference type="Pfam" id="PF00009">
    <property type="entry name" value="GTP_EFTU"/>
    <property type="match status" value="1"/>
</dbReference>
<reference evidence="14 15" key="1">
    <citation type="submission" date="2013-05" db="EMBL/GenBank/DDBJ databases">
        <authorList>
            <person name="Harkins D.M."/>
            <person name="Durkin A.S."/>
            <person name="Brinkac L.M."/>
            <person name="Haft D.H."/>
            <person name="Selengut J.D."/>
            <person name="Sanka R."/>
            <person name="DePew J."/>
            <person name="Purushe J."/>
            <person name="Hartskeerl R.A."/>
            <person name="Ahmed A."/>
            <person name="van der Linden H."/>
            <person name="Goris M.G.A."/>
            <person name="Vinetz J.M."/>
            <person name="Sutton G.G."/>
            <person name="Nierman W.C."/>
            <person name="Fouts D.E."/>
        </authorList>
    </citation>
    <scope>NUCLEOTIDE SEQUENCE [LARGE SCALE GENOMIC DNA]</scope>
    <source>
        <strain evidence="14 15">10</strain>
    </source>
</reference>
<dbReference type="SUPFAM" id="SSF52540">
    <property type="entry name" value="P-loop containing nucleoside triphosphate hydrolases"/>
    <property type="match status" value="1"/>
</dbReference>
<dbReference type="InterPro" id="IPR035647">
    <property type="entry name" value="EFG_III/V"/>
</dbReference>
<dbReference type="GO" id="GO:0045727">
    <property type="term" value="P:positive regulation of translation"/>
    <property type="evidence" value="ECO:0007669"/>
    <property type="project" value="UniProtKB-UniRule"/>
</dbReference>
<dbReference type="InterPro" id="IPR006297">
    <property type="entry name" value="EF-4"/>
</dbReference>
<dbReference type="Gene3D" id="3.40.50.300">
    <property type="entry name" value="P-loop containing nucleotide triphosphate hydrolases"/>
    <property type="match status" value="1"/>
</dbReference>
<dbReference type="FunFam" id="3.30.70.240:FF:000007">
    <property type="entry name" value="Translation factor GUF1, mitochondrial"/>
    <property type="match status" value="1"/>
</dbReference>
<dbReference type="CDD" id="cd01890">
    <property type="entry name" value="LepA"/>
    <property type="match status" value="1"/>
</dbReference>
<dbReference type="Gene3D" id="3.30.70.2570">
    <property type="entry name" value="Elongation factor 4, C-terminal domain"/>
    <property type="match status" value="1"/>
</dbReference>
<dbReference type="InterPro" id="IPR038363">
    <property type="entry name" value="LepA_C_sf"/>
</dbReference>
<dbReference type="NCBIfam" id="TIGR01393">
    <property type="entry name" value="lepA"/>
    <property type="match status" value="1"/>
</dbReference>
<sequence>MREGIFLFPLLRRNPFVSLKGKSSFYGFPFAILASPNPSAFLSRFRKGFSGEEIPRILFLSMSDRQKYIRNFSIIAHIDHGKSTLADRLLEIGHVTDDRTKKDQILDSMDIERERGITIKANNATFNYVADDGHTYTMNLIDTPGHVDFTYEVSRSLKACEGVLLIVDASQGVEAQTLANLYLAMEQDLAIIPVMNKVDLPAADVERTKLQIEDSLGLDAEKAVAISAKTGLNVKAVLEEITRQIPAPKGDINAPLKALIYDSYFDPYMGVVIKIRVFDGSVKKGDRILLMSNQKDFTVNEVGIKGIGLIPKDSLSVGEVGYIIAGIKKVSDARSGDTVTLQSNPTAEPVPGYKDAKPMVFAGLFPIAGEQFEELVDAIEKMKLNDAALVYEKESSAALGFGFRVGYLGLLHMEIVQERLEREFNLDLITTAPSVKYTIKMKNGEVFDIDNPSKFPDPVFIETTEEPFVKASIITPIEYVGNIMSLAMDKRGIQLDTVYLTQEKVQLTYELPLAELIFEFYDKLKSLTRGYASLDYEPCGYRASQLVKMDILVNGEPVDALSMIVHRSKAEQRGREIIEKLKELIPRHQFMIPIQAAVGGKILARESISALRKNVTAKCYGGDITRKKKLLEKQKEGKKRMKQIGNVEIPQEAFLAVLKTGD</sequence>
<accession>V6HCD8</accession>
<name>V6HCD8_9LEPT</name>
<evidence type="ECO:0000256" key="12">
    <source>
        <dbReference type="HAMAP-Rule" id="MF_00071"/>
    </source>
</evidence>
<evidence type="ECO:0000256" key="2">
    <source>
        <dbReference type="ARBA" id="ARBA00022475"/>
    </source>
</evidence>
<dbReference type="EC" id="3.6.5.n1" evidence="11 12"/>
<dbReference type="EMBL" id="AHMM02000015">
    <property type="protein sequence ID" value="EQA37287.1"/>
    <property type="molecule type" value="Genomic_DNA"/>
</dbReference>
<dbReference type="InterPro" id="IPR031157">
    <property type="entry name" value="G_TR_CS"/>
</dbReference>
<comment type="similarity">
    <text evidence="1 12">Belongs to the TRAFAC class translation factor GTPase superfamily. Classic translation factor GTPase family. LepA subfamily.</text>
</comment>
<evidence type="ECO:0000313" key="14">
    <source>
        <dbReference type="EMBL" id="EQA37287.1"/>
    </source>
</evidence>
<evidence type="ECO:0000256" key="4">
    <source>
        <dbReference type="ARBA" id="ARBA00022801"/>
    </source>
</evidence>
<dbReference type="SUPFAM" id="SSF50447">
    <property type="entry name" value="Translation proteins"/>
    <property type="match status" value="1"/>
</dbReference>
<dbReference type="PRINTS" id="PR00315">
    <property type="entry name" value="ELONGATNFCT"/>
</dbReference>
<dbReference type="GO" id="GO:0043022">
    <property type="term" value="F:ribosome binding"/>
    <property type="evidence" value="ECO:0007669"/>
    <property type="project" value="UniProtKB-UniRule"/>
</dbReference>
<comment type="function">
    <text evidence="9 12">Required for accurate and efficient protein synthesis under certain stress conditions. May act as a fidelity factor of the translation reaction, by catalyzing a one-codon backward translocation of tRNAs on improperly translocated ribosomes. Back-translocation proceeds from a post-translocation (POST) complex to a pre-translocation (PRE) complex, thus giving elongation factor G a second chance to translocate the tRNAs correctly. Binds to ribosomes in a GTP-dependent manner.</text>
</comment>
<dbReference type="PROSITE" id="PS51722">
    <property type="entry name" value="G_TR_2"/>
    <property type="match status" value="1"/>
</dbReference>
<dbReference type="CDD" id="cd03709">
    <property type="entry name" value="lepA_C"/>
    <property type="match status" value="1"/>
</dbReference>
<keyword evidence="3 12" id="KW-0547">Nucleotide-binding</keyword>
<evidence type="ECO:0000256" key="11">
    <source>
        <dbReference type="ARBA" id="ARBA00066744"/>
    </source>
</evidence>
<dbReference type="InterPro" id="IPR004161">
    <property type="entry name" value="EFTu-like_2"/>
</dbReference>
<dbReference type="InterPro" id="IPR013842">
    <property type="entry name" value="LepA_CTD"/>
</dbReference>
<comment type="catalytic activity">
    <reaction evidence="8 12">
        <text>GTP + H2O = GDP + phosphate + H(+)</text>
        <dbReference type="Rhea" id="RHEA:19669"/>
        <dbReference type="ChEBI" id="CHEBI:15377"/>
        <dbReference type="ChEBI" id="CHEBI:15378"/>
        <dbReference type="ChEBI" id="CHEBI:37565"/>
        <dbReference type="ChEBI" id="CHEBI:43474"/>
        <dbReference type="ChEBI" id="CHEBI:58189"/>
        <dbReference type="EC" id="3.6.5.n1"/>
    </reaction>
</comment>
<evidence type="ECO:0000256" key="10">
    <source>
        <dbReference type="ARBA" id="ARBA00061052"/>
    </source>
</evidence>
<comment type="similarity">
    <text evidence="10">Belongs to the GTP-binding elongation factor family. LepA subfamily.</text>
</comment>
<dbReference type="Pfam" id="PF00679">
    <property type="entry name" value="EFG_C"/>
    <property type="match status" value="1"/>
</dbReference>
<dbReference type="PANTHER" id="PTHR43512:SF4">
    <property type="entry name" value="TRANSLATION FACTOR GUF1 HOMOLOG, CHLOROPLASTIC"/>
    <property type="match status" value="1"/>
</dbReference>
<keyword evidence="4 12" id="KW-0378">Hydrolase</keyword>
<dbReference type="GO" id="GO:0005525">
    <property type="term" value="F:GTP binding"/>
    <property type="evidence" value="ECO:0007669"/>
    <property type="project" value="UniProtKB-UniRule"/>
</dbReference>
<dbReference type="InterPro" id="IPR035654">
    <property type="entry name" value="LepA_IV"/>
</dbReference>
<feature type="domain" description="Tr-type G" evidence="13">
    <location>
        <begin position="67"/>
        <end position="249"/>
    </location>
</feature>
<keyword evidence="6 12" id="KW-0342">GTP-binding</keyword>
<evidence type="ECO:0000256" key="1">
    <source>
        <dbReference type="ARBA" id="ARBA00005454"/>
    </source>
</evidence>
<evidence type="ECO:0000313" key="15">
    <source>
        <dbReference type="Proteomes" id="UP000018719"/>
    </source>
</evidence>
<dbReference type="Pfam" id="PF06421">
    <property type="entry name" value="LepA_C"/>
    <property type="match status" value="1"/>
</dbReference>
<dbReference type="FunFam" id="3.30.70.2570:FF:000001">
    <property type="entry name" value="Translation factor GUF1, mitochondrial"/>
    <property type="match status" value="1"/>
</dbReference>
<dbReference type="CDD" id="cd03699">
    <property type="entry name" value="EF4_II"/>
    <property type="match status" value="1"/>
</dbReference>
<dbReference type="InterPro" id="IPR005225">
    <property type="entry name" value="Small_GTP-bd"/>
</dbReference>
<dbReference type="SUPFAM" id="SSF54980">
    <property type="entry name" value="EF-G C-terminal domain-like"/>
    <property type="match status" value="2"/>
</dbReference>
<dbReference type="NCBIfam" id="TIGR00231">
    <property type="entry name" value="small_GTP"/>
    <property type="match status" value="1"/>
</dbReference>
<dbReference type="InterPro" id="IPR009000">
    <property type="entry name" value="Transl_B-barrel_sf"/>
</dbReference>
<dbReference type="CDD" id="cd16260">
    <property type="entry name" value="EF4_III"/>
    <property type="match status" value="1"/>
</dbReference>
<evidence type="ECO:0000256" key="7">
    <source>
        <dbReference type="ARBA" id="ARBA00023136"/>
    </source>
</evidence>
<dbReference type="Gene3D" id="2.40.30.10">
    <property type="entry name" value="Translation factors"/>
    <property type="match status" value="1"/>
</dbReference>
<dbReference type="PANTHER" id="PTHR43512">
    <property type="entry name" value="TRANSLATION FACTOR GUF1-RELATED"/>
    <property type="match status" value="1"/>
</dbReference>
<gene>
    <name evidence="12 14" type="primary">lepA</name>
    <name evidence="14" type="ORF">LEP1GSC047_4381</name>
</gene>
<dbReference type="GO" id="GO:0003746">
    <property type="term" value="F:translation elongation factor activity"/>
    <property type="evidence" value="ECO:0007669"/>
    <property type="project" value="UniProtKB-UniRule"/>
</dbReference>
<dbReference type="Gene3D" id="3.30.70.240">
    <property type="match status" value="1"/>
</dbReference>
<dbReference type="STRING" id="1049790.LEP1GSC047_4381"/>
<comment type="caution">
    <text evidence="14">The sequence shown here is derived from an EMBL/GenBank/DDBJ whole genome shotgun (WGS) entry which is preliminary data.</text>
</comment>
<organism evidence="14 15">
    <name type="scientific">Leptospira inadai serovar Lyme str. 10</name>
    <dbReference type="NCBI Taxonomy" id="1049790"/>
    <lineage>
        <taxon>Bacteria</taxon>
        <taxon>Pseudomonadati</taxon>
        <taxon>Spirochaetota</taxon>
        <taxon>Spirochaetia</taxon>
        <taxon>Leptospirales</taxon>
        <taxon>Leptospiraceae</taxon>
        <taxon>Leptospira</taxon>
    </lineage>
</organism>
<feature type="binding site" evidence="12">
    <location>
        <begin position="79"/>
        <end position="84"/>
    </location>
    <ligand>
        <name>GTP</name>
        <dbReference type="ChEBI" id="CHEBI:37565"/>
    </ligand>
</feature>
<evidence type="ECO:0000256" key="8">
    <source>
        <dbReference type="ARBA" id="ARBA00050293"/>
    </source>
</evidence>
<dbReference type="Gene3D" id="3.30.70.870">
    <property type="entry name" value="Elongation Factor G (Translational Gtpase), domain 3"/>
    <property type="match status" value="1"/>
</dbReference>
<dbReference type="HAMAP" id="MF_00071">
    <property type="entry name" value="LepA"/>
    <property type="match status" value="1"/>
</dbReference>
<evidence type="ECO:0000256" key="5">
    <source>
        <dbReference type="ARBA" id="ARBA00022917"/>
    </source>
</evidence>
<evidence type="ECO:0000256" key="3">
    <source>
        <dbReference type="ARBA" id="ARBA00022741"/>
    </source>
</evidence>
<keyword evidence="2 12" id="KW-1003">Cell membrane</keyword>